<organism evidence="4 5">
    <name type="scientific">Castilleja foliolosa</name>
    <dbReference type="NCBI Taxonomy" id="1961234"/>
    <lineage>
        <taxon>Eukaryota</taxon>
        <taxon>Viridiplantae</taxon>
        <taxon>Streptophyta</taxon>
        <taxon>Embryophyta</taxon>
        <taxon>Tracheophyta</taxon>
        <taxon>Spermatophyta</taxon>
        <taxon>Magnoliopsida</taxon>
        <taxon>eudicotyledons</taxon>
        <taxon>Gunneridae</taxon>
        <taxon>Pentapetalae</taxon>
        <taxon>asterids</taxon>
        <taxon>lamiids</taxon>
        <taxon>Lamiales</taxon>
        <taxon>Orobanchaceae</taxon>
        <taxon>Pedicularideae</taxon>
        <taxon>Castillejinae</taxon>
        <taxon>Castilleja</taxon>
    </lineage>
</organism>
<dbReference type="CDD" id="cd12884">
    <property type="entry name" value="SPRY_hnRNP"/>
    <property type="match status" value="1"/>
</dbReference>
<comment type="subcellular location">
    <subcellularLocation>
        <location evidence="1">Nucleus</location>
    </subcellularLocation>
</comment>
<feature type="domain" description="SPRY" evidence="3">
    <location>
        <begin position="81"/>
        <end position="228"/>
    </location>
</feature>
<keyword evidence="2" id="KW-0539">Nucleus</keyword>
<dbReference type="GO" id="GO:0005634">
    <property type="term" value="C:nucleus"/>
    <property type="evidence" value="ECO:0007669"/>
    <property type="project" value="UniProtKB-SubCell"/>
</dbReference>
<name>A0ABD3BD93_9LAMI</name>
<dbReference type="SUPFAM" id="SSF49899">
    <property type="entry name" value="Concanavalin A-like lectins/glucanases"/>
    <property type="match status" value="1"/>
</dbReference>
<dbReference type="Gene3D" id="3.40.50.300">
    <property type="entry name" value="P-loop containing nucleotide triphosphate hydrolases"/>
    <property type="match status" value="1"/>
</dbReference>
<dbReference type="Gene3D" id="2.60.120.920">
    <property type="match status" value="1"/>
</dbReference>
<dbReference type="Pfam" id="PF13671">
    <property type="entry name" value="AAA_33"/>
    <property type="match status" value="1"/>
</dbReference>
<dbReference type="Proteomes" id="UP001632038">
    <property type="component" value="Unassembled WGS sequence"/>
</dbReference>
<keyword evidence="5" id="KW-1185">Reference proteome</keyword>
<protein>
    <recommendedName>
        <fullName evidence="3">SPRY domain-containing protein</fullName>
    </recommendedName>
</protein>
<dbReference type="Pfam" id="PF00622">
    <property type="entry name" value="SPRY"/>
    <property type="match status" value="1"/>
</dbReference>
<dbReference type="InterPro" id="IPR043136">
    <property type="entry name" value="B30.2/SPRY_sf"/>
</dbReference>
<dbReference type="AlphaFoldDB" id="A0ABD3BD93"/>
<evidence type="ECO:0000256" key="1">
    <source>
        <dbReference type="ARBA" id="ARBA00004123"/>
    </source>
</evidence>
<reference evidence="5" key="1">
    <citation type="journal article" date="2024" name="IScience">
        <title>Strigolactones Initiate the Formation of Haustorium-like Structures in Castilleja.</title>
        <authorList>
            <person name="Buerger M."/>
            <person name="Peterson D."/>
            <person name="Chory J."/>
        </authorList>
    </citation>
    <scope>NUCLEOTIDE SEQUENCE [LARGE SCALE GENOMIC DNA]</scope>
</reference>
<comment type="caution">
    <text evidence="4">The sequence shown here is derived from an EMBL/GenBank/DDBJ whole genome shotgun (WGS) entry which is preliminary data.</text>
</comment>
<gene>
    <name evidence="4" type="ORF">CASFOL_040707</name>
</gene>
<evidence type="ECO:0000256" key="2">
    <source>
        <dbReference type="ARBA" id="ARBA00023242"/>
    </source>
</evidence>
<dbReference type="SMART" id="SM00449">
    <property type="entry name" value="SPRY"/>
    <property type="match status" value="1"/>
</dbReference>
<proteinExistence type="predicted"/>
<evidence type="ECO:0000313" key="4">
    <source>
        <dbReference type="EMBL" id="KAL3615046.1"/>
    </source>
</evidence>
<dbReference type="InterPro" id="IPR003877">
    <property type="entry name" value="SPRY_dom"/>
</dbReference>
<dbReference type="PANTHER" id="PTHR12381">
    <property type="entry name" value="HETEROGENEOUS NUCLEAR RIBONUCLEOPROTEIN U FAMILY MEMBER"/>
    <property type="match status" value="1"/>
</dbReference>
<dbReference type="InterPro" id="IPR035778">
    <property type="entry name" value="SPRY_hnRNP_U"/>
</dbReference>
<dbReference type="EMBL" id="JAVIJP010000100">
    <property type="protein sequence ID" value="KAL3615046.1"/>
    <property type="molecule type" value="Genomic_DNA"/>
</dbReference>
<sequence>MASAKRELPFSGEAQLKRAKVDEWEPSSSSAAGSNLRVVLNPADCDIDFNVEGDGLRGSALYEEGFAYCWSGARANIGITRGKYCFGCKVVSAQPVQMEDTPLDLKNVCRVGLSKGDDDVRNLGETPNSFGFGGTGKFSNSGNFSNYGERFGVGDTIICAVDLESFPMASIGFSKNGNWLGVAKHFDAGPNGLGVVGSPVKDLHWESAVFPHVLLKNVVVELQFSIDNGLNPVEGYKPWDAAIFDGNAMLGPSLSYVDDCEVIMLVGLPASGKTTWAEKWVKENREKRYVLLGTNLALEQMKVPGLLRKNNYGERFQLLMDRATKIFNTLLARASKIPRNFIIDQTNVYKSARKRKLKPFADFIKIAAVVFPVAEELKIRSDKRSKEMGKEVPAEAVNEMLAKFTLPMQKDMHMADEYFDQTWFVELNREGSQRLLDEMKREMLEKPCLGPDTRGKNPLVSCSSSLLQPSDKAPAWSYSRGVGGSDESSYPLHPLPGTPYWSNYSNPSYGVTGGNGYQNYGTDNANNYCTGGVPIDSGPNNFTKPYPPITSSSSYNTGNYSYANAPGGPQYHPPAMAAHPATQPATHIPCVPYPIASSYGPPTHGPPIGSYQNDWQQAGVYQHPYPQSGPSMNLPMDVEPNYGTYPNDAQQRVGVYPQAPPLRPSLPILDVSCSGFYAPAPQRY</sequence>
<accession>A0ABD3BD93</accession>
<dbReference type="PANTHER" id="PTHR12381:SF56">
    <property type="entry name" value="B30.2_SPRY DOMAIN-CONTAINING PROTEIN-RELATED"/>
    <property type="match status" value="1"/>
</dbReference>
<dbReference type="InterPro" id="IPR027417">
    <property type="entry name" value="P-loop_NTPase"/>
</dbReference>
<dbReference type="SUPFAM" id="SSF52540">
    <property type="entry name" value="P-loop containing nucleoside triphosphate hydrolases"/>
    <property type="match status" value="1"/>
</dbReference>
<evidence type="ECO:0000313" key="5">
    <source>
        <dbReference type="Proteomes" id="UP001632038"/>
    </source>
</evidence>
<dbReference type="InterPro" id="IPR013320">
    <property type="entry name" value="ConA-like_dom_sf"/>
</dbReference>
<evidence type="ECO:0000259" key="3">
    <source>
        <dbReference type="SMART" id="SM00449"/>
    </source>
</evidence>